<feature type="region of interest" description="Disordered" evidence="1">
    <location>
        <begin position="22"/>
        <end position="43"/>
    </location>
</feature>
<accession>A0A6P8AVC7</accession>
<gene>
    <name evidence="3" type="ORF">PgNI_08182</name>
</gene>
<dbReference type="KEGG" id="pgri:PgNI_08182"/>
<dbReference type="Proteomes" id="UP000515153">
    <property type="component" value="Chromosome V"/>
</dbReference>
<reference evidence="2 3" key="1">
    <citation type="journal article" date="2019" name="Mol. Biol. Evol.">
        <title>Blast fungal genomes show frequent chromosomal changes, gene gains and losses, and effector gene turnover.</title>
        <authorList>
            <person name="Gomez Luciano L.B."/>
            <person name="Jason Tsai I."/>
            <person name="Chuma I."/>
            <person name="Tosa Y."/>
            <person name="Chen Y.H."/>
            <person name="Li J.Y."/>
            <person name="Li M.Y."/>
            <person name="Jade Lu M.Y."/>
            <person name="Nakayashiki H."/>
            <person name="Li W.H."/>
        </authorList>
    </citation>
    <scope>NUCLEOTIDE SEQUENCE [LARGE SCALE GENOMIC DNA]</scope>
    <source>
        <strain evidence="2 3">NI907</strain>
    </source>
</reference>
<feature type="compositionally biased region" description="Polar residues" evidence="1">
    <location>
        <begin position="102"/>
        <end position="112"/>
    </location>
</feature>
<reference evidence="3" key="2">
    <citation type="submission" date="2019-10" db="EMBL/GenBank/DDBJ databases">
        <authorList>
            <consortium name="NCBI Genome Project"/>
        </authorList>
    </citation>
    <scope>NUCLEOTIDE SEQUENCE</scope>
    <source>
        <strain evidence="3">NI907</strain>
    </source>
</reference>
<sequence>MTTKLPSPRQVLTSLITSISLIPPPTDTQLPQRQPTTAQTQQQNILSQLDPAHRPLLTALHALFPALLLPALDLLDRGLVSRIELVDDRDKPAKSPGPAAQKPTTGTELQQDQPPPTPSPAAAAAASIYHVRSAQPQPRHHRSRTAEQQRQTQKTYVVHLAAWNCTCAAFAFSAFPGDGGGGGGGAVDSASSSSTATESPLPPPSTTQPRELDFGGLSLDGTRGREAQGVPCCKHLLACLLADRWDGVLGRYVVVRRVGREEMAGVLAEG</sequence>
<dbReference type="OrthoDB" id="74545at2759"/>
<feature type="compositionally biased region" description="Low complexity" evidence="1">
    <location>
        <begin position="187"/>
        <end position="199"/>
    </location>
</feature>
<reference evidence="3" key="3">
    <citation type="submission" date="2025-08" db="UniProtKB">
        <authorList>
            <consortium name="RefSeq"/>
        </authorList>
    </citation>
    <scope>IDENTIFICATION</scope>
    <source>
        <strain evidence="3">NI907</strain>
    </source>
</reference>
<dbReference type="AlphaFoldDB" id="A0A6P8AVC7"/>
<dbReference type="GeneID" id="41963090"/>
<keyword evidence="2" id="KW-1185">Reference proteome</keyword>
<feature type="region of interest" description="Disordered" evidence="1">
    <location>
        <begin position="181"/>
        <end position="220"/>
    </location>
</feature>
<evidence type="ECO:0008006" key="4">
    <source>
        <dbReference type="Google" id="ProtNLM"/>
    </source>
</evidence>
<organism evidence="2 3">
    <name type="scientific">Pyricularia grisea</name>
    <name type="common">Crabgrass-specific blast fungus</name>
    <name type="synonym">Magnaporthe grisea</name>
    <dbReference type="NCBI Taxonomy" id="148305"/>
    <lineage>
        <taxon>Eukaryota</taxon>
        <taxon>Fungi</taxon>
        <taxon>Dikarya</taxon>
        <taxon>Ascomycota</taxon>
        <taxon>Pezizomycotina</taxon>
        <taxon>Sordariomycetes</taxon>
        <taxon>Sordariomycetidae</taxon>
        <taxon>Magnaporthales</taxon>
        <taxon>Pyriculariaceae</taxon>
        <taxon>Pyricularia</taxon>
    </lineage>
</organism>
<proteinExistence type="predicted"/>
<name>A0A6P8AVC7_PYRGI</name>
<evidence type="ECO:0000256" key="1">
    <source>
        <dbReference type="SAM" id="MobiDB-lite"/>
    </source>
</evidence>
<feature type="region of interest" description="Disordered" evidence="1">
    <location>
        <begin position="88"/>
        <end position="125"/>
    </location>
</feature>
<protein>
    <recommendedName>
        <fullName evidence="4">SWIM-type domain-containing protein</fullName>
    </recommendedName>
</protein>
<feature type="compositionally biased region" description="Low complexity" evidence="1">
    <location>
        <begin position="28"/>
        <end position="43"/>
    </location>
</feature>
<evidence type="ECO:0000313" key="3">
    <source>
        <dbReference type="RefSeq" id="XP_030978873.1"/>
    </source>
</evidence>
<evidence type="ECO:0000313" key="2">
    <source>
        <dbReference type="Proteomes" id="UP000515153"/>
    </source>
</evidence>
<dbReference type="RefSeq" id="XP_030978873.1">
    <property type="nucleotide sequence ID" value="XM_031128181.1"/>
</dbReference>
<feature type="region of interest" description="Disordered" evidence="1">
    <location>
        <begin position="132"/>
        <end position="151"/>
    </location>
</feature>